<protein>
    <submittedName>
        <fullName evidence="1">Uncharacterized protein</fullName>
    </submittedName>
</protein>
<evidence type="ECO:0000313" key="2">
    <source>
        <dbReference type="Proteomes" id="UP000017175"/>
    </source>
</evidence>
<dbReference type="OrthoDB" id="6845417at2"/>
<sequence length="405" mass="43378">MTDFPSNNPSQTSNELVEENLLLEVRTIVDRNGVSVVNRTTYETAIKVSGINAEPRNKVSIMNLLEKLGEADTDDLGNFESPLLDLKNFDCYSVRAVGQWSPNPSSLPKRFTAATATPIINEVLSDGNPIAEDDIISATEVIINGNSIPNQNAQAFNGDTPLETGLANACGQYTVELKDLKPGSYSITIKGSNNNVSTPFKFTVIEEGIEPVTLDKITNAAGTVIPDNSTTSDTELFVEGEGEKGAKVEVFKDGVTLGEATVDATTGRYKHPTGLLTNDTYAFTVTAKYTGGGTAGPYTVTVEAATAAPTNTRIYDVDGNVISDGGNINENWFIARGDFTPNSAVKIKLNGVTQQKSETTNGEGRWAFFQNDLTVGSTYEISALTEDEMAESNKWTVVARAPSKS</sequence>
<evidence type="ECO:0000313" key="1">
    <source>
        <dbReference type="EMBL" id="AKV07373.1"/>
    </source>
</evidence>
<dbReference type="RefSeq" id="WP_017337118.1">
    <property type="nucleotide sequence ID" value="NZ_CP010945.1"/>
</dbReference>
<accession>A0A0K1QNT6</accession>
<dbReference type="EMBL" id="CP010945">
    <property type="protein sequence ID" value="AKV07373.1"/>
    <property type="molecule type" value="Genomic_DNA"/>
</dbReference>
<dbReference type="Proteomes" id="UP000017175">
    <property type="component" value="Chromosome"/>
</dbReference>
<dbReference type="AlphaFoldDB" id="A0A0K1QNT6"/>
<dbReference type="Gene3D" id="2.60.40.10">
    <property type="entry name" value="Immunoglobulins"/>
    <property type="match status" value="1"/>
</dbReference>
<dbReference type="InterPro" id="IPR013783">
    <property type="entry name" value="Ig-like_fold"/>
</dbReference>
<name>A0A0K1QNT6_PSEFL</name>
<proteinExistence type="predicted"/>
<dbReference type="eggNOG" id="COG4932">
    <property type="taxonomic scope" value="Bacteria"/>
</dbReference>
<gene>
    <name evidence="1" type="ORF">B723_13495</name>
</gene>
<reference evidence="1 2" key="1">
    <citation type="journal article" date="2012" name="J. Bacteriol.">
        <title>Draft genome sequence of the cyanide-utilizing bacterium Pseudomonas fluorescens strain NCIMB 11764.</title>
        <authorList>
            <person name="Vilo C.A."/>
            <person name="Benedik M.J."/>
            <person name="Kunz D.A."/>
            <person name="Dong Q."/>
        </authorList>
    </citation>
    <scope>NUCLEOTIDE SEQUENCE [LARGE SCALE GENOMIC DNA]</scope>
    <source>
        <strain evidence="1 2">NCIMB 11764</strain>
    </source>
</reference>
<organism evidence="1 2">
    <name type="scientific">Pseudomonas fluorescens NCIMB 11764</name>
    <dbReference type="NCBI Taxonomy" id="1221522"/>
    <lineage>
        <taxon>Bacteria</taxon>
        <taxon>Pseudomonadati</taxon>
        <taxon>Pseudomonadota</taxon>
        <taxon>Gammaproteobacteria</taxon>
        <taxon>Pseudomonadales</taxon>
        <taxon>Pseudomonadaceae</taxon>
        <taxon>Pseudomonas</taxon>
    </lineage>
</organism>